<dbReference type="OrthoDB" id="679082at2"/>
<name>A0A1V9EET7_9BACT</name>
<dbReference type="STRING" id="354355.SAMN05660816_03600"/>
<dbReference type="Proteomes" id="UP000192610">
    <property type="component" value="Unassembled WGS sequence"/>
</dbReference>
<comment type="caution">
    <text evidence="1">The sequence shown here is derived from an EMBL/GenBank/DDBJ whole genome shotgun (WGS) entry which is preliminary data.</text>
</comment>
<dbReference type="AlphaFoldDB" id="A0A1V9EET7"/>
<gene>
    <name evidence="1" type="ORF">A4H97_09710</name>
</gene>
<protein>
    <submittedName>
        <fullName evidence="1">Uncharacterized protein</fullName>
    </submittedName>
</protein>
<proteinExistence type="predicted"/>
<sequence>MTQAQKLEQIGHNAIMKVRLNKLKRGKPFMINSPDLPSYQCYMEYADGKITIEQINESGNDFKAIRELSLDEAAQLRVALGLTPFHA</sequence>
<dbReference type="EMBL" id="LVXG01000034">
    <property type="protein sequence ID" value="OQP44633.1"/>
    <property type="molecule type" value="Genomic_DNA"/>
</dbReference>
<accession>A0A1V9EET7</accession>
<dbReference type="RefSeq" id="WP_081202690.1">
    <property type="nucleotide sequence ID" value="NZ_FOCZ01000006.1"/>
</dbReference>
<organism evidence="1 2">
    <name type="scientific">Niastella yeongjuensis</name>
    <dbReference type="NCBI Taxonomy" id="354355"/>
    <lineage>
        <taxon>Bacteria</taxon>
        <taxon>Pseudomonadati</taxon>
        <taxon>Bacteroidota</taxon>
        <taxon>Chitinophagia</taxon>
        <taxon>Chitinophagales</taxon>
        <taxon>Chitinophagaceae</taxon>
        <taxon>Niastella</taxon>
    </lineage>
</organism>
<evidence type="ECO:0000313" key="1">
    <source>
        <dbReference type="EMBL" id="OQP44633.1"/>
    </source>
</evidence>
<reference evidence="2" key="1">
    <citation type="submission" date="2016-04" db="EMBL/GenBank/DDBJ databases">
        <authorList>
            <person name="Chen L."/>
            <person name="Zhuang W."/>
            <person name="Wang G."/>
        </authorList>
    </citation>
    <scope>NUCLEOTIDE SEQUENCE [LARGE SCALE GENOMIC DNA]</scope>
    <source>
        <strain evidence="2">17621</strain>
    </source>
</reference>
<keyword evidence="2" id="KW-1185">Reference proteome</keyword>
<evidence type="ECO:0000313" key="2">
    <source>
        <dbReference type="Proteomes" id="UP000192610"/>
    </source>
</evidence>